<evidence type="ECO:0000256" key="1">
    <source>
        <dbReference type="ARBA" id="ARBA00007613"/>
    </source>
</evidence>
<dbReference type="PATRIC" id="fig|28229.4.peg.2654"/>
<name>A0A099KIX2_COLPS</name>
<dbReference type="Proteomes" id="UP000029843">
    <property type="component" value="Unassembled WGS sequence"/>
</dbReference>
<proteinExistence type="inferred from homology"/>
<dbReference type="SUPFAM" id="SSF56954">
    <property type="entry name" value="Outer membrane efflux proteins (OEP)"/>
    <property type="match status" value="1"/>
</dbReference>
<accession>A0A099KIX2</accession>
<dbReference type="AlphaFoldDB" id="A0A099KIX2"/>
<gene>
    <name evidence="2" type="ORF">ND2E_3504</name>
</gene>
<dbReference type="InterPro" id="IPR010131">
    <property type="entry name" value="MdtP/NodT-like"/>
</dbReference>
<sequence precursor="true">MPEHKNTLKKPTLNRFNSGICSILLSLTIFSPAIFAQESLSLNNAISLTLKQHPDLKSFMFKKEAAKEMLEQARIASPMTVNLDFEDMMGNGGYSGIDSMQTTLSISWLLEGDIIESRVGVANVKLDEYALNKEIKALDVAAETAKIFITILSQKEQLILAKLARNNAKDVFNEISIRVKAGKLNVIDELRAKADLSKKELIVEDLIHEILASKSQLAAQWQGNSDFNITGSLLNIPTAEQLELAIKRLKSNPRLKTFAYKNRIADAEIALAKASQKPAWSINTGIKRNEAVDDFAFTAGISIPFGGENRNRGQINALQAKKNQAIADSDASFQRMSTQLLLLTHKLKHNSHVVKGLSNETIPALEAANLKAEEAYKKGRYRYTDWYSVQQDLLMTQSELINAYTNIQIFNIELERLTGSSISM</sequence>
<comment type="caution">
    <text evidence="2">The sequence shown here is derived from an EMBL/GenBank/DDBJ whole genome shotgun (WGS) entry which is preliminary data.</text>
</comment>
<protein>
    <submittedName>
        <fullName evidence="2">Outer membrane efflux protein</fullName>
    </submittedName>
</protein>
<dbReference type="RefSeq" id="WP_052056635.1">
    <property type="nucleotide sequence ID" value="NZ_JQED01000035.1"/>
</dbReference>
<dbReference type="PANTHER" id="PTHR30203:SF24">
    <property type="entry name" value="BLR4935 PROTEIN"/>
    <property type="match status" value="1"/>
</dbReference>
<dbReference type="Pfam" id="PF02321">
    <property type="entry name" value="OEP"/>
    <property type="match status" value="1"/>
</dbReference>
<dbReference type="InterPro" id="IPR003423">
    <property type="entry name" value="OMP_efflux"/>
</dbReference>
<evidence type="ECO:0000313" key="2">
    <source>
        <dbReference type="EMBL" id="KGJ90356.1"/>
    </source>
</evidence>
<dbReference type="GO" id="GO:0015562">
    <property type="term" value="F:efflux transmembrane transporter activity"/>
    <property type="evidence" value="ECO:0007669"/>
    <property type="project" value="InterPro"/>
</dbReference>
<dbReference type="OrthoDB" id="9791261at2"/>
<evidence type="ECO:0000313" key="3">
    <source>
        <dbReference type="Proteomes" id="UP000029843"/>
    </source>
</evidence>
<organism evidence="2 3">
    <name type="scientific">Colwellia psychrerythraea</name>
    <name type="common">Vibrio psychroerythus</name>
    <dbReference type="NCBI Taxonomy" id="28229"/>
    <lineage>
        <taxon>Bacteria</taxon>
        <taxon>Pseudomonadati</taxon>
        <taxon>Pseudomonadota</taxon>
        <taxon>Gammaproteobacteria</taxon>
        <taxon>Alteromonadales</taxon>
        <taxon>Colwelliaceae</taxon>
        <taxon>Colwellia</taxon>
    </lineage>
</organism>
<dbReference type="PANTHER" id="PTHR30203">
    <property type="entry name" value="OUTER MEMBRANE CATION EFFLUX PROTEIN"/>
    <property type="match status" value="1"/>
</dbReference>
<dbReference type="Gene3D" id="1.20.1600.10">
    <property type="entry name" value="Outer membrane efflux proteins (OEP)"/>
    <property type="match status" value="1"/>
</dbReference>
<comment type="similarity">
    <text evidence="1">Belongs to the outer membrane factor (OMF) (TC 1.B.17) family.</text>
</comment>
<dbReference type="EMBL" id="JQED01000035">
    <property type="protein sequence ID" value="KGJ90356.1"/>
    <property type="molecule type" value="Genomic_DNA"/>
</dbReference>
<reference evidence="2 3" key="1">
    <citation type="submission" date="2014-08" db="EMBL/GenBank/DDBJ databases">
        <title>Genomic and Phenotypic Diversity of Colwellia psychrerythraea strains from Disparate Marine Basins.</title>
        <authorList>
            <person name="Techtmann S.M."/>
            <person name="Stelling S.C."/>
            <person name="Utturkar S.M."/>
            <person name="Alshibli N."/>
            <person name="Harris A."/>
            <person name="Brown S.D."/>
            <person name="Hazen T.C."/>
        </authorList>
    </citation>
    <scope>NUCLEOTIDE SEQUENCE [LARGE SCALE GENOMIC DNA]</scope>
    <source>
        <strain evidence="2 3">ND2E</strain>
    </source>
</reference>